<name>A0A1M5MSS2_9GAMM</name>
<dbReference type="Proteomes" id="UP000184000">
    <property type="component" value="Unassembled WGS sequence"/>
</dbReference>
<evidence type="ECO:0000313" key="3">
    <source>
        <dbReference type="Proteomes" id="UP000184000"/>
    </source>
</evidence>
<keyword evidence="1" id="KW-1133">Transmembrane helix</keyword>
<organism evidence="2 3">
    <name type="scientific">Stutzerimonas xanthomarina DSM 18231</name>
    <dbReference type="NCBI Taxonomy" id="1403346"/>
    <lineage>
        <taxon>Bacteria</taxon>
        <taxon>Pseudomonadati</taxon>
        <taxon>Pseudomonadota</taxon>
        <taxon>Gammaproteobacteria</taxon>
        <taxon>Pseudomonadales</taxon>
        <taxon>Pseudomonadaceae</taxon>
        <taxon>Stutzerimonas</taxon>
    </lineage>
</organism>
<dbReference type="GeneID" id="98638152"/>
<reference evidence="2 3" key="1">
    <citation type="submission" date="2016-11" db="EMBL/GenBank/DDBJ databases">
        <authorList>
            <person name="Jaros S."/>
            <person name="Januszkiewicz K."/>
            <person name="Wedrychowicz H."/>
        </authorList>
    </citation>
    <scope>NUCLEOTIDE SEQUENCE [LARGE SCALE GENOMIC DNA]</scope>
    <source>
        <strain evidence="2 3">DSM 18231</strain>
    </source>
</reference>
<keyword evidence="1" id="KW-0812">Transmembrane</keyword>
<feature type="transmembrane region" description="Helical" evidence="1">
    <location>
        <begin position="7"/>
        <end position="24"/>
    </location>
</feature>
<gene>
    <name evidence="2" type="ORF">SAMN02744645_1471</name>
</gene>
<feature type="transmembrane region" description="Helical" evidence="1">
    <location>
        <begin position="44"/>
        <end position="70"/>
    </location>
</feature>
<accession>A0A1M5MSS2</accession>
<dbReference type="RefSeq" id="WP_073299861.1">
    <property type="nucleotide sequence ID" value="NZ_FQXA01000002.1"/>
</dbReference>
<evidence type="ECO:0000256" key="1">
    <source>
        <dbReference type="SAM" id="Phobius"/>
    </source>
</evidence>
<keyword evidence="1" id="KW-0472">Membrane</keyword>
<sequence>MGATEIVGGIIGFLVLGGLVMTQMPRAWQTTGGWLTVSLAGIPLFVMLIGLLINVPALLFGALVLTGLYAGQPRRRR</sequence>
<dbReference type="EMBL" id="FQXA01000002">
    <property type="protein sequence ID" value="SHG80414.1"/>
    <property type="molecule type" value="Genomic_DNA"/>
</dbReference>
<protein>
    <submittedName>
        <fullName evidence="2">Uncharacterized protein</fullName>
    </submittedName>
</protein>
<evidence type="ECO:0000313" key="2">
    <source>
        <dbReference type="EMBL" id="SHG80414.1"/>
    </source>
</evidence>
<proteinExistence type="predicted"/>
<dbReference type="AlphaFoldDB" id="A0A1M5MSS2"/>